<dbReference type="Proteomes" id="UP000549499">
    <property type="component" value="Unassembled WGS sequence"/>
</dbReference>
<evidence type="ECO:0000313" key="4">
    <source>
        <dbReference type="Proteomes" id="UP000549499"/>
    </source>
</evidence>
<dbReference type="Pfam" id="PF08742">
    <property type="entry name" value="C8"/>
    <property type="match status" value="1"/>
</dbReference>
<name>A0A7K5IAE7_CROSL</name>
<evidence type="ECO:0000256" key="1">
    <source>
        <dbReference type="ARBA" id="ARBA00023157"/>
    </source>
</evidence>
<dbReference type="GO" id="GO:0031012">
    <property type="term" value="C:extracellular matrix"/>
    <property type="evidence" value="ECO:0007669"/>
    <property type="project" value="TreeGrafter"/>
</dbReference>
<dbReference type="AlphaFoldDB" id="A0A7K5IAE7"/>
<protein>
    <submittedName>
        <fullName evidence="3">FCGBP protein</fullName>
    </submittedName>
</protein>
<organism evidence="3 4">
    <name type="scientific">Crotophaga sulcirostris</name>
    <name type="common">Groove-billed ani</name>
    <dbReference type="NCBI Taxonomy" id="33598"/>
    <lineage>
        <taxon>Eukaryota</taxon>
        <taxon>Metazoa</taxon>
        <taxon>Chordata</taxon>
        <taxon>Craniata</taxon>
        <taxon>Vertebrata</taxon>
        <taxon>Euteleostomi</taxon>
        <taxon>Archelosauria</taxon>
        <taxon>Archosauria</taxon>
        <taxon>Dinosauria</taxon>
        <taxon>Saurischia</taxon>
        <taxon>Theropoda</taxon>
        <taxon>Coelurosauria</taxon>
        <taxon>Aves</taxon>
        <taxon>Neognathae</taxon>
        <taxon>Neoaves</taxon>
        <taxon>Otidimorphae</taxon>
        <taxon>Cuculiformes</taxon>
        <taxon>Crotophagidae</taxon>
        <taxon>Crotophaga</taxon>
    </lineage>
</organism>
<evidence type="ECO:0000313" key="3">
    <source>
        <dbReference type="EMBL" id="NWS78667.1"/>
    </source>
</evidence>
<dbReference type="OrthoDB" id="6236007at2759"/>
<keyword evidence="1" id="KW-1015">Disulfide bond</keyword>
<dbReference type="PANTHER" id="PTHR11339:SF373">
    <property type="entry name" value="VWFD DOMAIN-CONTAINING PROTEIN"/>
    <property type="match status" value="1"/>
</dbReference>
<dbReference type="SMART" id="SM00832">
    <property type="entry name" value="C8"/>
    <property type="match status" value="1"/>
</dbReference>
<feature type="non-terminal residue" evidence="3">
    <location>
        <position position="1"/>
    </location>
</feature>
<proteinExistence type="predicted"/>
<dbReference type="GO" id="GO:0005615">
    <property type="term" value="C:extracellular space"/>
    <property type="evidence" value="ECO:0007669"/>
    <property type="project" value="TreeGrafter"/>
</dbReference>
<dbReference type="PANTHER" id="PTHR11339">
    <property type="entry name" value="EXTRACELLULAR MATRIX GLYCOPROTEIN RELATED"/>
    <property type="match status" value="1"/>
</dbReference>
<accession>A0A7K5IAE7</accession>
<evidence type="ECO:0000259" key="2">
    <source>
        <dbReference type="SMART" id="SM00832"/>
    </source>
</evidence>
<comment type="caution">
    <text evidence="3">The sequence shown here is derived from an EMBL/GenBank/DDBJ whole genome shotgun (WGS) entry which is preliminary data.</text>
</comment>
<keyword evidence="4" id="KW-1185">Reference proteome</keyword>
<dbReference type="InterPro" id="IPR050780">
    <property type="entry name" value="Mucin_vWF_Thrombospondin_sf"/>
</dbReference>
<feature type="non-terminal residue" evidence="3">
    <location>
        <position position="65"/>
    </location>
</feature>
<dbReference type="EMBL" id="VYZB01001515">
    <property type="protein sequence ID" value="NWS78667.1"/>
    <property type="molecule type" value="Genomic_DNA"/>
</dbReference>
<dbReference type="InterPro" id="IPR014853">
    <property type="entry name" value="VWF/SSPO/ZAN-like_Cys-rich_dom"/>
</dbReference>
<sequence length="65" mass="7179">KKGFQGPFKACHGVVEPKDFYRNCLYDVCMNDGARKVFCQVLEAYAATCKKNGAVVGDWRTPSGC</sequence>
<gene>
    <name evidence="3" type="primary">Fcgbp_2</name>
    <name evidence="3" type="ORF">CROSUL_R15360</name>
</gene>
<feature type="domain" description="VWF/SSPO/Zonadhesin-like cysteine-rich" evidence="2">
    <location>
        <begin position="1"/>
        <end position="65"/>
    </location>
</feature>
<reference evidence="3 4" key="1">
    <citation type="submission" date="2019-09" db="EMBL/GenBank/DDBJ databases">
        <title>Bird 10,000 Genomes (B10K) Project - Family phase.</title>
        <authorList>
            <person name="Zhang G."/>
        </authorList>
    </citation>
    <scope>NUCLEOTIDE SEQUENCE [LARGE SCALE GENOMIC DNA]</scope>
    <source>
        <strain evidence="3">B10K-DU-003-44</strain>
        <tissue evidence="3">Muscle</tissue>
    </source>
</reference>